<proteinExistence type="predicted"/>
<evidence type="ECO:0000313" key="1">
    <source>
        <dbReference type="EMBL" id="CAJ58712.1"/>
    </source>
</evidence>
<dbReference type="HOGENOM" id="CLU_2953758_0_0_11"/>
<gene>
    <name evidence="1" type="ordered locus">FRAAL0029</name>
</gene>
<organism evidence="1 2">
    <name type="scientific">Frankia alni (strain DSM 45986 / CECT 9034 / ACN14a)</name>
    <dbReference type="NCBI Taxonomy" id="326424"/>
    <lineage>
        <taxon>Bacteria</taxon>
        <taxon>Bacillati</taxon>
        <taxon>Actinomycetota</taxon>
        <taxon>Actinomycetes</taxon>
        <taxon>Frankiales</taxon>
        <taxon>Frankiaceae</taxon>
        <taxon>Frankia</taxon>
    </lineage>
</organism>
<dbReference type="AlphaFoldDB" id="Q0RUM7"/>
<dbReference type="KEGG" id="fal:FRAAL0029"/>
<dbReference type="EMBL" id="CT573213">
    <property type="protein sequence ID" value="CAJ58712.1"/>
    <property type="molecule type" value="Genomic_DNA"/>
</dbReference>
<reference evidence="1 2" key="1">
    <citation type="journal article" date="2007" name="Genome Res.">
        <title>Genome characteristics of facultatively symbiotic Frankia sp. strains reflect host range and host plant biogeography.</title>
        <authorList>
            <person name="Normand P."/>
            <person name="Lapierre P."/>
            <person name="Tisa L.S."/>
            <person name="Gogarten J.P."/>
            <person name="Alloisio N."/>
            <person name="Bagnarol E."/>
            <person name="Bassi C.A."/>
            <person name="Berry A.M."/>
            <person name="Bickhart D.M."/>
            <person name="Choisne N."/>
            <person name="Couloux A."/>
            <person name="Cournoyer B."/>
            <person name="Cruveiller S."/>
            <person name="Daubin V."/>
            <person name="Demange N."/>
            <person name="Francino M.P."/>
            <person name="Goltsman E."/>
            <person name="Huang Y."/>
            <person name="Kopp O.R."/>
            <person name="Labarre L."/>
            <person name="Lapidus A."/>
            <person name="Lavire C."/>
            <person name="Marechal J."/>
            <person name="Martinez M."/>
            <person name="Mastronunzio J.E."/>
            <person name="Mullin B.C."/>
            <person name="Niemann J."/>
            <person name="Pujic P."/>
            <person name="Rawnsley T."/>
            <person name="Rouy Z."/>
            <person name="Schenowitz C."/>
            <person name="Sellstedt A."/>
            <person name="Tavares F."/>
            <person name="Tomkins J.P."/>
            <person name="Vallenet D."/>
            <person name="Valverde C."/>
            <person name="Wall L.G."/>
            <person name="Wang Y."/>
            <person name="Medigue C."/>
            <person name="Benson D.R."/>
        </authorList>
    </citation>
    <scope>NUCLEOTIDE SEQUENCE [LARGE SCALE GENOMIC DNA]</scope>
    <source>
        <strain evidence="2">DSM 45986 / CECT 9034 / ACN14a</strain>
    </source>
</reference>
<keyword evidence="2" id="KW-1185">Reference proteome</keyword>
<evidence type="ECO:0000313" key="2">
    <source>
        <dbReference type="Proteomes" id="UP000000657"/>
    </source>
</evidence>
<dbReference type="Proteomes" id="UP000000657">
    <property type="component" value="Chromosome"/>
</dbReference>
<accession>Q0RUM7</accession>
<name>Q0RUM7_FRAAA</name>
<protein>
    <submittedName>
        <fullName evidence="1">Uncharacterized protein</fullName>
    </submittedName>
</protein>
<sequence>MAVAAAPFQLTVPTDELWMSGPAGFGLQPGQPFAEVTMTGREDGRCRAPTAVDGYPPDR</sequence>